<keyword evidence="5 8" id="KW-0812">Transmembrane</keyword>
<protein>
    <submittedName>
        <fullName evidence="10">Spermidine/putrescine transport system permease protein</fullName>
    </submittedName>
</protein>
<dbReference type="Gene3D" id="1.10.3720.10">
    <property type="entry name" value="MetI-like"/>
    <property type="match status" value="1"/>
</dbReference>
<evidence type="ECO:0000256" key="4">
    <source>
        <dbReference type="ARBA" id="ARBA00022475"/>
    </source>
</evidence>
<organism evidence="10 11">
    <name type="scientific">Natronorubrum thiooxidans</name>
    <dbReference type="NCBI Taxonomy" id="308853"/>
    <lineage>
        <taxon>Archaea</taxon>
        <taxon>Methanobacteriati</taxon>
        <taxon>Methanobacteriota</taxon>
        <taxon>Stenosarchaea group</taxon>
        <taxon>Halobacteria</taxon>
        <taxon>Halobacteriales</taxon>
        <taxon>Natrialbaceae</taxon>
        <taxon>Natronorubrum</taxon>
    </lineage>
</organism>
<dbReference type="InterPro" id="IPR000515">
    <property type="entry name" value="MetI-like"/>
</dbReference>
<dbReference type="OrthoDB" id="45815at2157"/>
<evidence type="ECO:0000256" key="2">
    <source>
        <dbReference type="ARBA" id="ARBA00007069"/>
    </source>
</evidence>
<dbReference type="InterPro" id="IPR035906">
    <property type="entry name" value="MetI-like_sf"/>
</dbReference>
<evidence type="ECO:0000256" key="1">
    <source>
        <dbReference type="ARBA" id="ARBA00004651"/>
    </source>
</evidence>
<keyword evidence="3 8" id="KW-0813">Transport</keyword>
<dbReference type="SUPFAM" id="SSF161098">
    <property type="entry name" value="MetI-like"/>
    <property type="match status" value="1"/>
</dbReference>
<feature type="transmembrane region" description="Helical" evidence="8">
    <location>
        <begin position="282"/>
        <end position="302"/>
    </location>
</feature>
<evidence type="ECO:0000259" key="9">
    <source>
        <dbReference type="PROSITE" id="PS50928"/>
    </source>
</evidence>
<dbReference type="STRING" id="308853.SAMN05421752_1229"/>
<dbReference type="EMBL" id="FTNR01000022">
    <property type="protein sequence ID" value="SIS19166.1"/>
    <property type="molecule type" value="Genomic_DNA"/>
</dbReference>
<proteinExistence type="inferred from homology"/>
<feature type="transmembrane region" description="Helical" evidence="8">
    <location>
        <begin position="225"/>
        <end position="248"/>
    </location>
</feature>
<dbReference type="Proteomes" id="UP000185936">
    <property type="component" value="Unassembled WGS sequence"/>
</dbReference>
<dbReference type="CDD" id="cd06261">
    <property type="entry name" value="TM_PBP2"/>
    <property type="match status" value="1"/>
</dbReference>
<evidence type="ECO:0000313" key="10">
    <source>
        <dbReference type="EMBL" id="SIS19166.1"/>
    </source>
</evidence>
<dbReference type="RefSeq" id="WP_173834921.1">
    <property type="nucleotide sequence ID" value="NZ_FTNR01000022.1"/>
</dbReference>
<evidence type="ECO:0000256" key="5">
    <source>
        <dbReference type="ARBA" id="ARBA00022692"/>
    </source>
</evidence>
<dbReference type="PANTHER" id="PTHR42929:SF1">
    <property type="entry name" value="INNER MEMBRANE ABC TRANSPORTER PERMEASE PROTEIN YDCU-RELATED"/>
    <property type="match status" value="1"/>
</dbReference>
<feature type="domain" description="ABC transmembrane type-1" evidence="9">
    <location>
        <begin position="94"/>
        <end position="298"/>
    </location>
</feature>
<sequence length="314" mass="33693">MSVREFVRSKVPTDIDRFDRRLALVSVLRPPSGLIIPLVVLLAFMFVGPIASIVLFSVQPTNTISLAVADWTLDAYREIVQGTISGKGVYGEVTTNTIMISALTTVIAFAVSYPAAYALATKVRRFKLPILIALIIPLFTSVNIRVYGWVLFLINEGVFDLLAGSVGLDAPSIIYTRSAVILGTVYVYLPYMLFPIYLSISTIDDSLLEAAADLGAGRTKQFVDVILPLSKPGVIIGSLFVFVLSLGAEVEAELLGGGTIYTAASNISYSFGYSQNWPLGSAQAVGLLLITTVCGVVILRTIDLTEIASRGGSR</sequence>
<gene>
    <name evidence="10" type="ORF">SAMN05421752_1229</name>
</gene>
<keyword evidence="11" id="KW-1185">Reference proteome</keyword>
<dbReference type="GO" id="GO:0055085">
    <property type="term" value="P:transmembrane transport"/>
    <property type="evidence" value="ECO:0007669"/>
    <property type="project" value="InterPro"/>
</dbReference>
<keyword evidence="4" id="KW-1003">Cell membrane</keyword>
<dbReference type="Pfam" id="PF00528">
    <property type="entry name" value="BPD_transp_1"/>
    <property type="match status" value="1"/>
</dbReference>
<dbReference type="GO" id="GO:0005886">
    <property type="term" value="C:plasma membrane"/>
    <property type="evidence" value="ECO:0007669"/>
    <property type="project" value="UniProtKB-SubCell"/>
</dbReference>
<feature type="transmembrane region" description="Helical" evidence="8">
    <location>
        <begin position="174"/>
        <end position="194"/>
    </location>
</feature>
<evidence type="ECO:0000256" key="3">
    <source>
        <dbReference type="ARBA" id="ARBA00022448"/>
    </source>
</evidence>
<reference evidence="11" key="1">
    <citation type="submission" date="2017-01" db="EMBL/GenBank/DDBJ databases">
        <authorList>
            <person name="Varghese N."/>
            <person name="Submissions S."/>
        </authorList>
    </citation>
    <scope>NUCLEOTIDE SEQUENCE [LARGE SCALE GENOMIC DNA]</scope>
    <source>
        <strain evidence="11">type strain: HArc-</strain>
    </source>
</reference>
<evidence type="ECO:0000256" key="7">
    <source>
        <dbReference type="ARBA" id="ARBA00023136"/>
    </source>
</evidence>
<evidence type="ECO:0000256" key="6">
    <source>
        <dbReference type="ARBA" id="ARBA00022989"/>
    </source>
</evidence>
<comment type="subcellular location">
    <subcellularLocation>
        <location evidence="1 8">Cell membrane</location>
        <topology evidence="1 8">Multi-pass membrane protein</topology>
    </subcellularLocation>
</comment>
<evidence type="ECO:0000256" key="8">
    <source>
        <dbReference type="RuleBase" id="RU363032"/>
    </source>
</evidence>
<dbReference type="AlphaFoldDB" id="A0A1N7H2W7"/>
<feature type="transmembrane region" description="Helical" evidence="8">
    <location>
        <begin position="131"/>
        <end position="154"/>
    </location>
</feature>
<keyword evidence="6 8" id="KW-1133">Transmembrane helix</keyword>
<name>A0A1N7H2W7_9EURY</name>
<evidence type="ECO:0000313" key="11">
    <source>
        <dbReference type="Proteomes" id="UP000185936"/>
    </source>
</evidence>
<feature type="transmembrane region" description="Helical" evidence="8">
    <location>
        <begin position="98"/>
        <end position="119"/>
    </location>
</feature>
<comment type="similarity">
    <text evidence="2">Belongs to the binding-protein-dependent transport system permease family. CysTW subfamily.</text>
</comment>
<feature type="transmembrane region" description="Helical" evidence="8">
    <location>
        <begin position="34"/>
        <end position="56"/>
    </location>
</feature>
<dbReference type="PROSITE" id="PS50928">
    <property type="entry name" value="ABC_TM1"/>
    <property type="match status" value="1"/>
</dbReference>
<accession>A0A1N7H2W7</accession>
<keyword evidence="7 8" id="KW-0472">Membrane</keyword>
<dbReference type="PANTHER" id="PTHR42929">
    <property type="entry name" value="INNER MEMBRANE ABC TRANSPORTER PERMEASE PROTEIN YDCU-RELATED-RELATED"/>
    <property type="match status" value="1"/>
</dbReference>